<dbReference type="PANTHER" id="PTHR16305">
    <property type="entry name" value="TESTICULAR SOLUBLE ADENYLYL CYCLASE"/>
    <property type="match status" value="1"/>
</dbReference>
<dbReference type="EMBL" id="PYHR01000002">
    <property type="protein sequence ID" value="PWD51311.1"/>
    <property type="molecule type" value="Genomic_DNA"/>
</dbReference>
<sequence length="930" mass="96938">MAGETAFVARQEPLDELVRACATAQARGRAFAVVVRGEGGVGKTTLLAHLLAAAEERGFFLAVGRADEMDRGRPFAVVRDLVARVPREKVPPSALTALAALVSTLGAGPGRSHVPDPDTDAVLGDIATVLTEVSRHGPVLVALEDLHHADVATLAAVAAAVRLCESLPVVLVVTIRTGYSERTAVLEDFVRRREREGWGLTTDLGALGHDDVAQLIGRHHPALCVDGSPPGDLVVQVLERTGGNPLFVTELLRHLADPSHLQGPIDPRDALSVRMLNHDPEAIEVARALSVYSRLHVEDLRFAETVTGLPGPAVTAAFDRLLRTGLLTARSNAYVFAHPLFREALYDNLGAATRTRLHGIAAAVIAQSRDQGHAVDVFEWATHVLRSTPRGGEEGVAAALAAAEAAAPLSPLVAATWLQQAADHLADGDGRGADLLARAASSLSLGGDGAAAIAVAVSAVERYGVIGGGRELARTAGLVLAAAGRFDEALALIDRSRAAGAADPALVGLQALAHGQLGHREEAAASWGSSTALLDAAAEPDLAHLLTAALGAHVLGRPELQTYADRLEEIAGAVGPALRLELLASLLPGALHGPGGAPEARRLVDACLSVRRGSPLTSAGPRVLAEVELAFFDRGWERAIDDATLALRAALHPDSSTAFDGVRALGAILLDDAGRPGEAARFVDGLRSRATAVSVYVDVALARVLAGRGDVDGAAERLAARVRTLLALGQPTAIGLALDELVQLGSPRAAAAAVTLVGPVRDLVAPLGRPLEDLYTLRCQARVHGDVHAARACLRIAQEQDVTAEIGRSSLVLGTLGDSPAENLRRAHTIFRDLGAVRLVRLTSAAMRVRRVPVPRTRGRAGVALGIEVEVARLAVEGLTNQQIASRLSYSVKTVEVYLSRAYQRFGVAGRVALASAVSRGEIVLDGGAG</sequence>
<dbReference type="Gene3D" id="3.40.50.300">
    <property type="entry name" value="P-loop containing nucleotide triphosphate hydrolases"/>
    <property type="match status" value="1"/>
</dbReference>
<dbReference type="InterPro" id="IPR041664">
    <property type="entry name" value="AAA_16"/>
</dbReference>
<evidence type="ECO:0000313" key="5">
    <source>
        <dbReference type="Proteomes" id="UP000245166"/>
    </source>
</evidence>
<dbReference type="SUPFAM" id="SSF52540">
    <property type="entry name" value="P-loop containing nucleoside triphosphate hydrolases"/>
    <property type="match status" value="1"/>
</dbReference>
<comment type="caution">
    <text evidence="4">The sequence shown here is derived from an EMBL/GenBank/DDBJ whole genome shotgun (WGS) entry which is preliminary data.</text>
</comment>
<dbReference type="InterPro" id="IPR000792">
    <property type="entry name" value="Tscrpt_reg_LuxR_C"/>
</dbReference>
<gene>
    <name evidence="4" type="ORF">C8046_12220</name>
</gene>
<dbReference type="Pfam" id="PF00196">
    <property type="entry name" value="GerE"/>
    <property type="match status" value="1"/>
</dbReference>
<accession>A0A2U1ZWG3</accession>
<dbReference type="SMART" id="SM00421">
    <property type="entry name" value="HTH_LUXR"/>
    <property type="match status" value="1"/>
</dbReference>
<keyword evidence="5" id="KW-1185">Reference proteome</keyword>
<dbReference type="Gene3D" id="1.10.10.10">
    <property type="entry name" value="Winged helix-like DNA-binding domain superfamily/Winged helix DNA-binding domain"/>
    <property type="match status" value="1"/>
</dbReference>
<dbReference type="InterPro" id="IPR036388">
    <property type="entry name" value="WH-like_DNA-bd_sf"/>
</dbReference>
<dbReference type="PANTHER" id="PTHR16305:SF35">
    <property type="entry name" value="TRANSCRIPTIONAL ACTIVATOR DOMAIN"/>
    <property type="match status" value="1"/>
</dbReference>
<dbReference type="PROSITE" id="PS00622">
    <property type="entry name" value="HTH_LUXR_1"/>
    <property type="match status" value="1"/>
</dbReference>
<dbReference type="CDD" id="cd06170">
    <property type="entry name" value="LuxR_C_like"/>
    <property type="match status" value="1"/>
</dbReference>
<dbReference type="InterPro" id="IPR027417">
    <property type="entry name" value="P-loop_NTPase"/>
</dbReference>
<evidence type="ECO:0000256" key="2">
    <source>
        <dbReference type="ARBA" id="ARBA00022840"/>
    </source>
</evidence>
<dbReference type="GO" id="GO:0003677">
    <property type="term" value="F:DNA binding"/>
    <property type="evidence" value="ECO:0007669"/>
    <property type="project" value="InterPro"/>
</dbReference>
<dbReference type="InterPro" id="IPR016032">
    <property type="entry name" value="Sig_transdc_resp-reg_C-effctor"/>
</dbReference>
<dbReference type="GO" id="GO:0005737">
    <property type="term" value="C:cytoplasm"/>
    <property type="evidence" value="ECO:0007669"/>
    <property type="project" value="TreeGrafter"/>
</dbReference>
<proteinExistence type="predicted"/>
<dbReference type="GO" id="GO:0005524">
    <property type="term" value="F:ATP binding"/>
    <property type="evidence" value="ECO:0007669"/>
    <property type="project" value="UniProtKB-KW"/>
</dbReference>
<dbReference type="Proteomes" id="UP000245166">
    <property type="component" value="Unassembled WGS sequence"/>
</dbReference>
<dbReference type="GO" id="GO:0006355">
    <property type="term" value="P:regulation of DNA-templated transcription"/>
    <property type="evidence" value="ECO:0007669"/>
    <property type="project" value="InterPro"/>
</dbReference>
<dbReference type="PROSITE" id="PS50043">
    <property type="entry name" value="HTH_LUXR_2"/>
    <property type="match status" value="1"/>
</dbReference>
<protein>
    <recommendedName>
        <fullName evidence="3">HTH luxR-type domain-containing protein</fullName>
    </recommendedName>
</protein>
<dbReference type="SUPFAM" id="SSF46894">
    <property type="entry name" value="C-terminal effector domain of the bipartite response regulators"/>
    <property type="match status" value="1"/>
</dbReference>
<organism evidence="4 5">
    <name type="scientific">Serinibacter arcticus</name>
    <dbReference type="NCBI Taxonomy" id="1655435"/>
    <lineage>
        <taxon>Bacteria</taxon>
        <taxon>Bacillati</taxon>
        <taxon>Actinomycetota</taxon>
        <taxon>Actinomycetes</taxon>
        <taxon>Micrococcales</taxon>
        <taxon>Beutenbergiaceae</taxon>
        <taxon>Serinibacter</taxon>
    </lineage>
</organism>
<evidence type="ECO:0000259" key="3">
    <source>
        <dbReference type="PROSITE" id="PS50043"/>
    </source>
</evidence>
<feature type="domain" description="HTH luxR-type" evidence="3">
    <location>
        <begin position="858"/>
        <end position="922"/>
    </location>
</feature>
<keyword evidence="2" id="KW-0067">ATP-binding</keyword>
<dbReference type="RefSeq" id="WP_109229692.1">
    <property type="nucleotide sequence ID" value="NZ_PYHR01000002.1"/>
</dbReference>
<evidence type="ECO:0000313" key="4">
    <source>
        <dbReference type="EMBL" id="PWD51311.1"/>
    </source>
</evidence>
<reference evidence="4 5" key="1">
    <citation type="submission" date="2018-03" db="EMBL/GenBank/DDBJ databases">
        <title>Genome assembly of novel Miniimonas species PCH200.</title>
        <authorList>
            <person name="Thakur V."/>
            <person name="Kumar V."/>
            <person name="Singh D."/>
        </authorList>
    </citation>
    <scope>NUCLEOTIDE SEQUENCE [LARGE SCALE GENOMIC DNA]</scope>
    <source>
        <strain evidence="4 5">PCH200</strain>
    </source>
</reference>
<dbReference type="Pfam" id="PF13191">
    <property type="entry name" value="AAA_16"/>
    <property type="match status" value="1"/>
</dbReference>
<dbReference type="AlphaFoldDB" id="A0A2U1ZWG3"/>
<keyword evidence="1" id="KW-0547">Nucleotide-binding</keyword>
<dbReference type="GO" id="GO:0004016">
    <property type="term" value="F:adenylate cyclase activity"/>
    <property type="evidence" value="ECO:0007669"/>
    <property type="project" value="TreeGrafter"/>
</dbReference>
<evidence type="ECO:0000256" key="1">
    <source>
        <dbReference type="ARBA" id="ARBA00022741"/>
    </source>
</evidence>
<dbReference type="OrthoDB" id="3691954at2"/>
<name>A0A2U1ZWG3_9MICO</name>